<dbReference type="GO" id="GO:0003677">
    <property type="term" value="F:DNA binding"/>
    <property type="evidence" value="ECO:0007669"/>
    <property type="project" value="UniProtKB-UniRule"/>
</dbReference>
<evidence type="ECO:0000313" key="11">
    <source>
        <dbReference type="Proteomes" id="UP000293550"/>
    </source>
</evidence>
<comment type="subunit">
    <text evidence="7">Interacts with UvrB in an incision complex.</text>
</comment>
<keyword evidence="6 7" id="KW-0742">SOS response</keyword>
<feature type="domain" description="GIY-YIG" evidence="8">
    <location>
        <begin position="35"/>
        <end position="113"/>
    </location>
</feature>
<gene>
    <name evidence="7 10" type="primary">uvrC</name>
    <name evidence="10" type="ORF">EQU50_02490</name>
</gene>
<keyword evidence="1 7" id="KW-0963">Cytoplasm</keyword>
<dbReference type="GO" id="GO:0009381">
    <property type="term" value="F:excinuclease ABC activity"/>
    <property type="evidence" value="ECO:0007669"/>
    <property type="project" value="UniProtKB-UniRule"/>
</dbReference>
<keyword evidence="11" id="KW-1185">Reference proteome</keyword>
<dbReference type="InterPro" id="IPR004791">
    <property type="entry name" value="UvrC"/>
</dbReference>
<comment type="subcellular location">
    <subcellularLocation>
        <location evidence="7">Cytoplasm</location>
    </subcellularLocation>
</comment>
<evidence type="ECO:0000259" key="8">
    <source>
        <dbReference type="PROSITE" id="PS50164"/>
    </source>
</evidence>
<dbReference type="SMART" id="SM00465">
    <property type="entry name" value="GIYc"/>
    <property type="match status" value="1"/>
</dbReference>
<dbReference type="CDD" id="cd10434">
    <property type="entry name" value="GIY-YIG_UvrC_Cho"/>
    <property type="match status" value="1"/>
</dbReference>
<dbReference type="PROSITE" id="PS50164">
    <property type="entry name" value="GIY_YIG"/>
    <property type="match status" value="1"/>
</dbReference>
<comment type="function">
    <text evidence="7">The UvrABC repair system catalyzes the recognition and processing of DNA lesions. UvrC both incises the 5' and 3' sides of the lesion. The N-terminal half is responsible for the 3' incision and the C-terminal half is responsible for the 5' incision.</text>
</comment>
<sequence>MTDDTPILDENSPKLPERLALGFNTILAVVKTLSSSPGVYRMLGERDAVLYVGKAKNLKKRVVSYTVVDKLPHRLQRMVSETVRMEVVTTHTETEALLLESNLIKKLQPRYNILLKDDKSFPYILLTGDHPFPRIFKHRGSKTIKGDYYGPFASVMAVDEAVLTLQKVFQIRNCQDTYFANRTRPCLQYDIKRCTAPCVDKITRDDYAESIRQAKNFLLGKTDQVQQYLAGQMNAASHVMNYEKASGYRDRLRLLTYIQGRQRINISGLREADVIGLVQAGGQTCVQIFFFRHGRNFGTESFFLKHAAEESPEDSLAAFLGQFYQERPPAPLVLLSHRASELELTQAALKEQHDQATEWQIPKRGVKREVVEHALANARDSLERRQIESASMMRIFSEMVEVFDLPALPQRIEIYDNSHIQGRHAYGVMVVANTQGFDKKSYRKFTIKETIDTRDDYGMMREVLRRRLMHHTEDTWQKPDLLLIDGGQGQLTAVVQVMSELNMDIPVVAIAKGPDRNAGKERFFMPGRDPFTLGENSPLLHFLQRLRDEAHRFAIGTHRAKRTKVLGQSKLDEIVGIGAARKKLLLQHFGSAQGVATAGLSDLEVVKGISRSVALKIYQHFHEG</sequence>
<dbReference type="GO" id="GO:0009432">
    <property type="term" value="P:SOS response"/>
    <property type="evidence" value="ECO:0007669"/>
    <property type="project" value="UniProtKB-UniRule"/>
</dbReference>
<dbReference type="Pfam" id="PF08459">
    <property type="entry name" value="UvrC_RNaseH_dom"/>
    <property type="match status" value="1"/>
</dbReference>
<reference evidence="10 11" key="1">
    <citation type="submission" date="2018-10" db="EMBL/GenBank/DDBJ databases">
        <title>An updated phylogeny of the Alphaproteobacteria reveals that the parasitic Rickettsiales and Holosporales have independent origins.</title>
        <authorList>
            <person name="Munoz-Gomez S.A."/>
            <person name="Hess S."/>
            <person name="Burger G."/>
            <person name="Lang B.F."/>
            <person name="Susko E."/>
            <person name="Slamovits C.H."/>
            <person name="Roger A.J."/>
        </authorList>
    </citation>
    <scope>NUCLEOTIDE SEQUENCE [LARGE SCALE GENOMIC DNA]</scope>
    <source>
        <strain evidence="10">HOLO01</strain>
    </source>
</reference>
<dbReference type="Gene3D" id="1.10.150.20">
    <property type="entry name" value="5' to 3' exonuclease, C-terminal subdomain"/>
    <property type="match status" value="1"/>
</dbReference>
<dbReference type="PROSITE" id="PS50165">
    <property type="entry name" value="UVRC"/>
    <property type="match status" value="1"/>
</dbReference>
<evidence type="ECO:0000256" key="6">
    <source>
        <dbReference type="ARBA" id="ARBA00023236"/>
    </source>
</evidence>
<dbReference type="InterPro" id="IPR047296">
    <property type="entry name" value="GIY-YIG_UvrC_Cho"/>
</dbReference>
<dbReference type="RefSeq" id="WP_130153575.1">
    <property type="nucleotide sequence ID" value="NZ_SCFB01000004.1"/>
</dbReference>
<dbReference type="OrthoDB" id="9804933at2"/>
<accession>A0A4Q7DID5</accession>
<dbReference type="InterPro" id="IPR000305">
    <property type="entry name" value="GIY-YIG_endonuc"/>
</dbReference>
<dbReference type="Gene3D" id="3.40.1440.10">
    <property type="entry name" value="GIY-YIG endonuclease"/>
    <property type="match status" value="1"/>
</dbReference>
<dbReference type="InterPro" id="IPR050066">
    <property type="entry name" value="UvrABC_protein_C"/>
</dbReference>
<evidence type="ECO:0000256" key="2">
    <source>
        <dbReference type="ARBA" id="ARBA00022763"/>
    </source>
</evidence>
<evidence type="ECO:0000256" key="3">
    <source>
        <dbReference type="ARBA" id="ARBA00022769"/>
    </source>
</evidence>
<feature type="domain" description="UvrC family homology region profile" evidence="9">
    <location>
        <begin position="274"/>
        <end position="498"/>
    </location>
</feature>
<dbReference type="AlphaFoldDB" id="A0A4Q7DID5"/>
<keyword evidence="2 7" id="KW-0227">DNA damage</keyword>
<keyword evidence="5 7" id="KW-0234">DNA repair</keyword>
<keyword evidence="4 7" id="KW-0267">Excision nuclease</keyword>
<evidence type="ECO:0000256" key="1">
    <source>
        <dbReference type="ARBA" id="ARBA00022490"/>
    </source>
</evidence>
<dbReference type="EMBL" id="SCFB01000004">
    <property type="protein sequence ID" value="RZI46472.1"/>
    <property type="molecule type" value="Genomic_DNA"/>
</dbReference>
<dbReference type="InterPro" id="IPR038476">
    <property type="entry name" value="UvrC_RNase_H_dom_sf"/>
</dbReference>
<dbReference type="Pfam" id="PF22920">
    <property type="entry name" value="UvrC_RNaseH"/>
    <property type="match status" value="1"/>
</dbReference>
<keyword evidence="3 7" id="KW-0228">DNA excision</keyword>
<dbReference type="InterPro" id="IPR035901">
    <property type="entry name" value="GIY-YIG_endonuc_sf"/>
</dbReference>
<dbReference type="GO" id="GO:0005737">
    <property type="term" value="C:cytoplasm"/>
    <property type="evidence" value="ECO:0007669"/>
    <property type="project" value="UniProtKB-SubCell"/>
</dbReference>
<dbReference type="PANTHER" id="PTHR30562:SF1">
    <property type="entry name" value="UVRABC SYSTEM PROTEIN C"/>
    <property type="match status" value="1"/>
</dbReference>
<dbReference type="NCBIfam" id="TIGR00194">
    <property type="entry name" value="uvrC"/>
    <property type="match status" value="1"/>
</dbReference>
<dbReference type="SUPFAM" id="SSF46600">
    <property type="entry name" value="C-terminal UvrC-binding domain of UvrB"/>
    <property type="match status" value="1"/>
</dbReference>
<dbReference type="SUPFAM" id="SSF82771">
    <property type="entry name" value="GIY-YIG endonuclease"/>
    <property type="match status" value="1"/>
</dbReference>
<dbReference type="GO" id="GO:0009380">
    <property type="term" value="C:excinuclease repair complex"/>
    <property type="evidence" value="ECO:0007669"/>
    <property type="project" value="InterPro"/>
</dbReference>
<dbReference type="InterPro" id="IPR010994">
    <property type="entry name" value="RuvA_2-like"/>
</dbReference>
<dbReference type="SUPFAM" id="SSF47781">
    <property type="entry name" value="RuvA domain 2-like"/>
    <property type="match status" value="1"/>
</dbReference>
<comment type="caution">
    <text evidence="10">The sequence shown here is derived from an EMBL/GenBank/DDBJ whole genome shotgun (WGS) entry which is preliminary data.</text>
</comment>
<name>A0A4Q7DID5_9PROT</name>
<dbReference type="InterPro" id="IPR036876">
    <property type="entry name" value="UVR_dom_sf"/>
</dbReference>
<dbReference type="InterPro" id="IPR001162">
    <property type="entry name" value="UvrC_RNase_H_dom"/>
</dbReference>
<evidence type="ECO:0000256" key="4">
    <source>
        <dbReference type="ARBA" id="ARBA00022881"/>
    </source>
</evidence>
<protein>
    <recommendedName>
        <fullName evidence="7">UvrABC system protein C</fullName>
        <shortName evidence="7">Protein UvrC</shortName>
    </recommendedName>
    <alternativeName>
        <fullName evidence="7">Excinuclease ABC subunit C</fullName>
    </alternativeName>
</protein>
<organism evidence="10 11">
    <name type="scientific">Candidatus Finniella inopinata</name>
    <dbReference type="NCBI Taxonomy" id="1696036"/>
    <lineage>
        <taxon>Bacteria</taxon>
        <taxon>Pseudomonadati</taxon>
        <taxon>Pseudomonadota</taxon>
        <taxon>Alphaproteobacteria</taxon>
        <taxon>Holosporales</taxon>
        <taxon>Candidatus Paracaedibacteraceae</taxon>
        <taxon>Candidatus Finniella</taxon>
    </lineage>
</organism>
<dbReference type="Proteomes" id="UP000293550">
    <property type="component" value="Unassembled WGS sequence"/>
</dbReference>
<dbReference type="GO" id="GO:0006289">
    <property type="term" value="P:nucleotide-excision repair"/>
    <property type="evidence" value="ECO:0007669"/>
    <property type="project" value="UniProtKB-UniRule"/>
</dbReference>
<dbReference type="Pfam" id="PF01541">
    <property type="entry name" value="GIY-YIG"/>
    <property type="match status" value="1"/>
</dbReference>
<proteinExistence type="inferred from homology"/>
<evidence type="ECO:0000256" key="7">
    <source>
        <dbReference type="HAMAP-Rule" id="MF_00203"/>
    </source>
</evidence>
<dbReference type="PANTHER" id="PTHR30562">
    <property type="entry name" value="UVRC/OXIDOREDUCTASE"/>
    <property type="match status" value="1"/>
</dbReference>
<dbReference type="FunFam" id="3.40.1440.10:FF:000001">
    <property type="entry name" value="UvrABC system protein C"/>
    <property type="match status" value="1"/>
</dbReference>
<evidence type="ECO:0000256" key="5">
    <source>
        <dbReference type="ARBA" id="ARBA00023204"/>
    </source>
</evidence>
<evidence type="ECO:0000259" key="9">
    <source>
        <dbReference type="PROSITE" id="PS50165"/>
    </source>
</evidence>
<dbReference type="Gene3D" id="3.30.420.340">
    <property type="entry name" value="UvrC, RNAse H endonuclease domain"/>
    <property type="match status" value="1"/>
</dbReference>
<dbReference type="FunFam" id="3.30.420.340:FF:000001">
    <property type="entry name" value="UvrABC system protein C"/>
    <property type="match status" value="1"/>
</dbReference>
<evidence type="ECO:0000313" key="10">
    <source>
        <dbReference type="EMBL" id="RZI46472.1"/>
    </source>
</evidence>
<dbReference type="HAMAP" id="MF_00203">
    <property type="entry name" value="UvrC"/>
    <property type="match status" value="1"/>
</dbReference>
<comment type="similarity">
    <text evidence="7">Belongs to the UvrC family.</text>
</comment>